<feature type="compositionally biased region" description="Low complexity" evidence="1">
    <location>
        <begin position="202"/>
        <end position="214"/>
    </location>
</feature>
<organism evidence="2 3">
    <name type="scientific">Lepeophtheirus salmonis</name>
    <name type="common">Salmon louse</name>
    <name type="synonym">Caligus salmonis</name>
    <dbReference type="NCBI Taxonomy" id="72036"/>
    <lineage>
        <taxon>Eukaryota</taxon>
        <taxon>Metazoa</taxon>
        <taxon>Ecdysozoa</taxon>
        <taxon>Arthropoda</taxon>
        <taxon>Crustacea</taxon>
        <taxon>Multicrustacea</taxon>
        <taxon>Hexanauplia</taxon>
        <taxon>Copepoda</taxon>
        <taxon>Siphonostomatoida</taxon>
        <taxon>Caligidae</taxon>
        <taxon>Lepeophtheirus</taxon>
    </lineage>
</organism>
<dbReference type="InterPro" id="IPR027417">
    <property type="entry name" value="P-loop_NTPase"/>
</dbReference>
<dbReference type="PANTHER" id="PTHR48102:SF7">
    <property type="entry name" value="ATP-DEPENDENT CLP PROTEASE ATP-BINDING SUBUNIT CLPX-LIKE, MITOCHONDRIAL"/>
    <property type="match status" value="1"/>
</dbReference>
<reference evidence="2" key="1">
    <citation type="submission" date="2021-02" db="EMBL/GenBank/DDBJ databases">
        <authorList>
            <person name="Bekaert M."/>
        </authorList>
    </citation>
    <scope>NUCLEOTIDE SEQUENCE</scope>
    <source>
        <strain evidence="2">IoA-00</strain>
    </source>
</reference>
<feature type="region of interest" description="Disordered" evidence="1">
    <location>
        <begin position="197"/>
        <end position="220"/>
    </location>
</feature>
<evidence type="ECO:0000256" key="1">
    <source>
        <dbReference type="SAM" id="MobiDB-lite"/>
    </source>
</evidence>
<dbReference type="Gene3D" id="3.40.50.300">
    <property type="entry name" value="P-loop containing nucleotide triphosphate hydrolases"/>
    <property type="match status" value="1"/>
</dbReference>
<dbReference type="InterPro" id="IPR050052">
    <property type="entry name" value="ATP-dep_Clp_protease_ClpX"/>
</dbReference>
<dbReference type="AlphaFoldDB" id="A0A7R8CDJ0"/>
<accession>A0A7R8CDJ0</accession>
<feature type="region of interest" description="Disordered" evidence="1">
    <location>
        <begin position="124"/>
        <end position="158"/>
    </location>
</feature>
<dbReference type="Pfam" id="PF26040">
    <property type="entry name" value="Zn_ribbon_CLPX_N"/>
    <property type="match status" value="1"/>
</dbReference>
<evidence type="ECO:0000313" key="2">
    <source>
        <dbReference type="EMBL" id="CAF2777361.1"/>
    </source>
</evidence>
<dbReference type="GO" id="GO:0005524">
    <property type="term" value="F:ATP binding"/>
    <property type="evidence" value="ECO:0007669"/>
    <property type="project" value="TreeGrafter"/>
</dbReference>
<dbReference type="Proteomes" id="UP000675881">
    <property type="component" value="Chromosome 1"/>
</dbReference>
<dbReference type="GO" id="GO:0046983">
    <property type="term" value="F:protein dimerization activity"/>
    <property type="evidence" value="ECO:0007669"/>
    <property type="project" value="InterPro"/>
</dbReference>
<evidence type="ECO:0000313" key="3">
    <source>
        <dbReference type="Proteomes" id="UP000675881"/>
    </source>
</evidence>
<dbReference type="GO" id="GO:0016887">
    <property type="term" value="F:ATP hydrolysis activity"/>
    <property type="evidence" value="ECO:0007669"/>
    <property type="project" value="TreeGrafter"/>
</dbReference>
<feature type="compositionally biased region" description="Low complexity" evidence="1">
    <location>
        <begin position="134"/>
        <end position="152"/>
    </location>
</feature>
<dbReference type="PROSITE" id="PS51902">
    <property type="entry name" value="CLPX_ZB"/>
    <property type="match status" value="1"/>
</dbReference>
<sequence>MTSLINLECFKFNSVMSRVRYGLLRRCVVPPPPHCVLLQGVSRAFVPLRIPSAGLRTTTQSLSSSGDDSSSKGGSQNNSNGSKLICPKCGDPCDHVSTFVSTTRFVKCEKCSHFFVVLSDADSKAKESTPGGESAEASQRVAAAAAAASTRRAPPPPKKIFDYLNKHIVGQDAAKRALSVAVYNHYKRIFHNIPLNKKKDTSSSTGGSPNTNGGESLPSHRDLLHIAGMGSFFGSGLPHGKLRSPHSGSHEKNSFSQCCRGVISLMQSPMI</sequence>
<dbReference type="EMBL" id="HG994580">
    <property type="protein sequence ID" value="CAF2777361.1"/>
    <property type="molecule type" value="Genomic_DNA"/>
</dbReference>
<dbReference type="GO" id="GO:0005759">
    <property type="term" value="C:mitochondrial matrix"/>
    <property type="evidence" value="ECO:0007669"/>
    <property type="project" value="TreeGrafter"/>
</dbReference>
<name>A0A7R8CDJ0_LEPSM</name>
<dbReference type="GO" id="GO:0051603">
    <property type="term" value="P:proteolysis involved in protein catabolic process"/>
    <property type="evidence" value="ECO:0007669"/>
    <property type="project" value="TreeGrafter"/>
</dbReference>
<dbReference type="OrthoDB" id="1721884at2759"/>
<dbReference type="InterPro" id="IPR059188">
    <property type="entry name" value="Znf_CLPX-like"/>
</dbReference>
<feature type="region of interest" description="Disordered" evidence="1">
    <location>
        <begin position="57"/>
        <end position="79"/>
    </location>
</feature>
<keyword evidence="3" id="KW-1185">Reference proteome</keyword>
<dbReference type="GO" id="GO:0008270">
    <property type="term" value="F:zinc ion binding"/>
    <property type="evidence" value="ECO:0007669"/>
    <property type="project" value="InterPro"/>
</dbReference>
<dbReference type="PANTHER" id="PTHR48102">
    <property type="entry name" value="ATP-DEPENDENT CLP PROTEASE ATP-BINDING SUBUNIT CLPX-LIKE, MITOCHONDRIAL-RELATED"/>
    <property type="match status" value="1"/>
</dbReference>
<protein>
    <submittedName>
        <fullName evidence="2">ClpX</fullName>
    </submittedName>
</protein>
<proteinExistence type="predicted"/>
<feature type="compositionally biased region" description="Low complexity" evidence="1">
    <location>
        <begin position="60"/>
        <end position="79"/>
    </location>
</feature>
<gene>
    <name evidence="2" type="ORF">LSAA_1359</name>
</gene>
<dbReference type="InterPro" id="IPR059067">
    <property type="entry name" value="Znf_ribbon_CLPX-like"/>
</dbReference>